<keyword evidence="2" id="KW-1185">Reference proteome</keyword>
<gene>
    <name evidence="1" type="ORF">RHMOL_Rhmol10G0088900</name>
</gene>
<protein>
    <submittedName>
        <fullName evidence="1">Uncharacterized protein</fullName>
    </submittedName>
</protein>
<sequence>MYTPLDYTLFIGVVGLTLFFMNGNPLELRPCLGAFTSGQRPSAGCCDKVREQKPCLCGYIKNPNLKQFVNSPNTLKPPAGPGGSIGALEGVSYLEVAGIVGWLLYTKSKTSSGLPYRPSGLLGAVEGPAIVLVVACDCGCVWVAVFAKWLHS</sequence>
<organism evidence="1 2">
    <name type="scientific">Rhododendron molle</name>
    <name type="common">Chinese azalea</name>
    <name type="synonym">Azalea mollis</name>
    <dbReference type="NCBI Taxonomy" id="49168"/>
    <lineage>
        <taxon>Eukaryota</taxon>
        <taxon>Viridiplantae</taxon>
        <taxon>Streptophyta</taxon>
        <taxon>Embryophyta</taxon>
        <taxon>Tracheophyta</taxon>
        <taxon>Spermatophyta</taxon>
        <taxon>Magnoliopsida</taxon>
        <taxon>eudicotyledons</taxon>
        <taxon>Gunneridae</taxon>
        <taxon>Pentapetalae</taxon>
        <taxon>asterids</taxon>
        <taxon>Ericales</taxon>
        <taxon>Ericaceae</taxon>
        <taxon>Ericoideae</taxon>
        <taxon>Rhodoreae</taxon>
        <taxon>Rhododendron</taxon>
    </lineage>
</organism>
<comment type="caution">
    <text evidence="1">The sequence shown here is derived from an EMBL/GenBank/DDBJ whole genome shotgun (WGS) entry which is preliminary data.</text>
</comment>
<evidence type="ECO:0000313" key="2">
    <source>
        <dbReference type="Proteomes" id="UP001062846"/>
    </source>
</evidence>
<proteinExistence type="predicted"/>
<dbReference type="Proteomes" id="UP001062846">
    <property type="component" value="Chromosome 10"/>
</dbReference>
<evidence type="ECO:0000313" key="1">
    <source>
        <dbReference type="EMBL" id="KAI8534430.1"/>
    </source>
</evidence>
<dbReference type="EMBL" id="CM046397">
    <property type="protein sequence ID" value="KAI8534430.1"/>
    <property type="molecule type" value="Genomic_DNA"/>
</dbReference>
<accession>A0ACC0M0G1</accession>
<reference evidence="1" key="1">
    <citation type="submission" date="2022-02" db="EMBL/GenBank/DDBJ databases">
        <title>Plant Genome Project.</title>
        <authorList>
            <person name="Zhang R.-G."/>
        </authorList>
    </citation>
    <scope>NUCLEOTIDE SEQUENCE</scope>
    <source>
        <strain evidence="1">AT1</strain>
    </source>
</reference>
<name>A0ACC0M0G1_RHOML</name>